<evidence type="ECO:0000313" key="2">
    <source>
        <dbReference type="EMBL" id="BBA35469.1"/>
    </source>
</evidence>
<name>A0A250L0B1_9GAMM</name>
<dbReference type="InterPro" id="IPR032092">
    <property type="entry name" value="PilW"/>
</dbReference>
<keyword evidence="3" id="KW-1185">Reference proteome</keyword>
<accession>A0A250L0B1</accession>
<dbReference type="EMBL" id="AP017928">
    <property type="protein sequence ID" value="BBA35469.1"/>
    <property type="molecule type" value="Genomic_DNA"/>
</dbReference>
<proteinExistence type="predicted"/>
<sequence length="361" mass="38868">MNTIVQKLPASSIMRQRGISLVEIMVALTLSLLLTGAALTVYLGGRQSYRTNDALARLQENARYVFEILGRDLRLAGFRGCAGENAKLTNTLNDAGAFLWNFGQPIYGYEAVSESDWNATLDSAISDPLGGRDIVVARGAFGNGTRVLQQPGNLDDPGLPGSADIKVTQESGVAEGDIVLVTDCFAGAVFQITHKNLAGGFDNIVHNTGGTLIPGNATKQLGKSYEGGELQRISTKVYYIRNNPAGQPALYRKEGAGDAEEMVEGVENMQLLYGVDDAANCGTGTAGDFSADCYQTAEWVESNGQWDNVVAVRVALLLRSVEEGVVDQAQTYRFDGDTVTAADRRLYQAFETTFTLRNRVN</sequence>
<dbReference type="Proteomes" id="UP000266313">
    <property type="component" value="Chromosome"/>
</dbReference>
<dbReference type="InterPro" id="IPR012902">
    <property type="entry name" value="N_methyl_site"/>
</dbReference>
<evidence type="ECO:0000256" key="1">
    <source>
        <dbReference type="SAM" id="Phobius"/>
    </source>
</evidence>
<keyword evidence="1" id="KW-0472">Membrane</keyword>
<reference evidence="2 3" key="1">
    <citation type="submission" date="2016-12" db="EMBL/GenBank/DDBJ databases">
        <title>Genome sequencing of Methylocaldum marinum.</title>
        <authorList>
            <person name="Takeuchi M."/>
            <person name="Kamagata Y."/>
            <person name="Hiraoka S."/>
            <person name="Oshima K."/>
            <person name="Hattori M."/>
            <person name="Iwasaki W."/>
        </authorList>
    </citation>
    <scope>NUCLEOTIDE SEQUENCE [LARGE SCALE GENOMIC DNA]</scope>
    <source>
        <strain evidence="2 3">S8</strain>
    </source>
</reference>
<dbReference type="Pfam" id="PF07963">
    <property type="entry name" value="N_methyl"/>
    <property type="match status" value="1"/>
</dbReference>
<keyword evidence="1" id="KW-1133">Transmembrane helix</keyword>
<dbReference type="Pfam" id="PF16074">
    <property type="entry name" value="PilW"/>
    <property type="match status" value="1"/>
</dbReference>
<feature type="transmembrane region" description="Helical" evidence="1">
    <location>
        <begin position="21"/>
        <end position="43"/>
    </location>
</feature>
<dbReference type="GO" id="GO:0043683">
    <property type="term" value="P:type IV pilus assembly"/>
    <property type="evidence" value="ECO:0007669"/>
    <property type="project" value="InterPro"/>
</dbReference>
<gene>
    <name evidence="2" type="ORF">sS8_3532</name>
</gene>
<evidence type="ECO:0000313" key="3">
    <source>
        <dbReference type="Proteomes" id="UP000266313"/>
    </source>
</evidence>
<organism evidence="2 3">
    <name type="scientific">Methylocaldum marinum</name>
    <dbReference type="NCBI Taxonomy" id="1432792"/>
    <lineage>
        <taxon>Bacteria</taxon>
        <taxon>Pseudomonadati</taxon>
        <taxon>Pseudomonadota</taxon>
        <taxon>Gammaproteobacteria</taxon>
        <taxon>Methylococcales</taxon>
        <taxon>Methylococcaceae</taxon>
        <taxon>Methylocaldum</taxon>
    </lineage>
</organism>
<protein>
    <submittedName>
        <fullName evidence="2">Prepilin-type cleavage/methylation-like protein</fullName>
    </submittedName>
</protein>
<dbReference type="RefSeq" id="WP_197716794.1">
    <property type="nucleotide sequence ID" value="NZ_AP017928.1"/>
</dbReference>
<dbReference type="AlphaFoldDB" id="A0A250L0B1"/>
<keyword evidence="1" id="KW-0812">Transmembrane</keyword>
<dbReference type="KEGG" id="mmai:sS8_3532"/>
<dbReference type="PROSITE" id="PS00409">
    <property type="entry name" value="PROKAR_NTER_METHYL"/>
    <property type="match status" value="1"/>
</dbReference>